<feature type="domain" description="Glycoside hydrolase family 3 N-terminal" evidence="5">
    <location>
        <begin position="94"/>
        <end position="395"/>
    </location>
</feature>
<dbReference type="GO" id="GO:0005975">
    <property type="term" value="P:carbohydrate metabolic process"/>
    <property type="evidence" value="ECO:0007669"/>
    <property type="project" value="InterPro"/>
</dbReference>
<dbReference type="EMBL" id="JAGSXH010000001">
    <property type="protein sequence ID" value="MBS2961458.1"/>
    <property type="molecule type" value="Genomic_DNA"/>
</dbReference>
<dbReference type="AlphaFoldDB" id="A0A8J7WHJ6"/>
<keyword evidence="7" id="KW-1185">Reference proteome</keyword>
<dbReference type="RefSeq" id="WP_211463166.1">
    <property type="nucleotide sequence ID" value="NZ_JAGSXH010000001.1"/>
</dbReference>
<evidence type="ECO:0000256" key="4">
    <source>
        <dbReference type="SAM" id="MobiDB-lite"/>
    </source>
</evidence>
<dbReference type="InterPro" id="IPR017853">
    <property type="entry name" value="GH"/>
</dbReference>
<proteinExistence type="inferred from homology"/>
<organism evidence="6 7">
    <name type="scientific">Actinocrinis puniceicyclus</name>
    <dbReference type="NCBI Taxonomy" id="977794"/>
    <lineage>
        <taxon>Bacteria</taxon>
        <taxon>Bacillati</taxon>
        <taxon>Actinomycetota</taxon>
        <taxon>Actinomycetes</taxon>
        <taxon>Catenulisporales</taxon>
        <taxon>Actinospicaceae</taxon>
        <taxon>Actinocrinis</taxon>
    </lineage>
</organism>
<evidence type="ECO:0000313" key="7">
    <source>
        <dbReference type="Proteomes" id="UP000677913"/>
    </source>
</evidence>
<feature type="region of interest" description="Disordered" evidence="4">
    <location>
        <begin position="1"/>
        <end position="22"/>
    </location>
</feature>
<comment type="similarity">
    <text evidence="1">Belongs to the glycosyl hydrolase 3 family.</text>
</comment>
<evidence type="ECO:0000256" key="2">
    <source>
        <dbReference type="ARBA" id="ARBA00022801"/>
    </source>
</evidence>
<dbReference type="GO" id="GO:0009254">
    <property type="term" value="P:peptidoglycan turnover"/>
    <property type="evidence" value="ECO:0007669"/>
    <property type="project" value="TreeGrafter"/>
</dbReference>
<dbReference type="PANTHER" id="PTHR30480:SF14">
    <property type="entry name" value="HYDROLASE, PUTATIVE (AFU_ORTHOLOGUE AFUA_4G13770)-RELATED"/>
    <property type="match status" value="1"/>
</dbReference>
<evidence type="ECO:0000313" key="6">
    <source>
        <dbReference type="EMBL" id="MBS2961458.1"/>
    </source>
</evidence>
<sequence>MPEPAHRRSKSPHVADPGGNPGRRAVLAGTVGLGLAGVLGRWHQGGQDSSAHHPIARPGSAALVSFPPGLSGQQLAGQRVIFSYSGVTPPASLLSDISAGLVGGVIFFGENIQSESQIAGVISQLRQAAARGPIKLPLLLMTDQEGGLVRRLPGEPTLSAKQMGQAADPVAAASAGGTGAGRNLRGVGMNVNLAPVLDVFYSAGDFIDQYQRSFSNDPAAVAALGSAFISAQQATGVAATAKHFPGLGSATTSQNTDLQPVTLNVSQAQLRSTDEVPYPAAISAGVMLVMCSWALYPALDPNLPAGLSPTIVGGELRGRNGFRGVTITDALEAGALSAYGTTAQRTVKAAAAGMDLILCSARDVAQGQSARNALATALGDGTLKSSDFHTATQRIGWLRAALF</sequence>
<gene>
    <name evidence="6" type="ORF">KGA66_00270</name>
</gene>
<dbReference type="InterPro" id="IPR050226">
    <property type="entry name" value="NagZ_Beta-hexosaminidase"/>
</dbReference>
<dbReference type="InterPro" id="IPR001764">
    <property type="entry name" value="Glyco_hydro_3_N"/>
</dbReference>
<dbReference type="Gene3D" id="3.20.20.300">
    <property type="entry name" value="Glycoside hydrolase, family 3, N-terminal domain"/>
    <property type="match status" value="1"/>
</dbReference>
<evidence type="ECO:0000256" key="1">
    <source>
        <dbReference type="ARBA" id="ARBA00005336"/>
    </source>
</evidence>
<dbReference type="Proteomes" id="UP000677913">
    <property type="component" value="Unassembled WGS sequence"/>
</dbReference>
<evidence type="ECO:0000259" key="5">
    <source>
        <dbReference type="Pfam" id="PF00933"/>
    </source>
</evidence>
<protein>
    <submittedName>
        <fullName evidence="6">Beta-N-acetylhexosaminidase</fullName>
    </submittedName>
</protein>
<keyword evidence="2" id="KW-0378">Hydrolase</keyword>
<name>A0A8J7WHJ6_9ACTN</name>
<evidence type="ECO:0000256" key="3">
    <source>
        <dbReference type="ARBA" id="ARBA00023295"/>
    </source>
</evidence>
<dbReference type="InterPro" id="IPR036962">
    <property type="entry name" value="Glyco_hydro_3_N_sf"/>
</dbReference>
<comment type="caution">
    <text evidence="6">The sequence shown here is derived from an EMBL/GenBank/DDBJ whole genome shotgun (WGS) entry which is preliminary data.</text>
</comment>
<dbReference type="SUPFAM" id="SSF51445">
    <property type="entry name" value="(Trans)glycosidases"/>
    <property type="match status" value="1"/>
</dbReference>
<dbReference type="Pfam" id="PF00933">
    <property type="entry name" value="Glyco_hydro_3"/>
    <property type="match status" value="1"/>
</dbReference>
<dbReference type="GO" id="GO:0004553">
    <property type="term" value="F:hydrolase activity, hydrolyzing O-glycosyl compounds"/>
    <property type="evidence" value="ECO:0007669"/>
    <property type="project" value="InterPro"/>
</dbReference>
<keyword evidence="3" id="KW-0326">Glycosidase</keyword>
<reference evidence="6" key="1">
    <citation type="submission" date="2021-04" db="EMBL/GenBank/DDBJ databases">
        <title>Genome based classification of Actinospica acidithermotolerans sp. nov., an actinobacterium isolated from an Indonesian hot spring.</title>
        <authorList>
            <person name="Kusuma A.B."/>
            <person name="Putra K.E."/>
            <person name="Nafisah S."/>
            <person name="Loh J."/>
            <person name="Nouioui I."/>
            <person name="Goodfellow M."/>
        </authorList>
    </citation>
    <scope>NUCLEOTIDE SEQUENCE</scope>
    <source>
        <strain evidence="6">DSM 45618</strain>
    </source>
</reference>
<accession>A0A8J7WHJ6</accession>
<dbReference type="PANTHER" id="PTHR30480">
    <property type="entry name" value="BETA-HEXOSAMINIDASE-RELATED"/>
    <property type="match status" value="1"/>
</dbReference>